<evidence type="ECO:0008006" key="3">
    <source>
        <dbReference type="Google" id="ProtNLM"/>
    </source>
</evidence>
<reference evidence="1 2" key="1">
    <citation type="submission" date="2017-07" db="EMBL/GenBank/DDBJ databases">
        <title>Amycolatopsis thailandensis Genome sequencing and assembly.</title>
        <authorList>
            <person name="Kaur N."/>
            <person name="Mayilraj S."/>
        </authorList>
    </citation>
    <scope>NUCLEOTIDE SEQUENCE [LARGE SCALE GENOMIC DNA]</scope>
    <source>
        <strain evidence="1 2">JCM 16380</strain>
    </source>
</reference>
<name>A0A229RC94_9PSEU</name>
<evidence type="ECO:0000313" key="1">
    <source>
        <dbReference type="EMBL" id="OXM44256.1"/>
    </source>
</evidence>
<protein>
    <recommendedName>
        <fullName evidence="3">Methionine synthase</fullName>
    </recommendedName>
</protein>
<proteinExistence type="predicted"/>
<organism evidence="1 2">
    <name type="scientific">Amycolatopsis thailandensis</name>
    <dbReference type="NCBI Taxonomy" id="589330"/>
    <lineage>
        <taxon>Bacteria</taxon>
        <taxon>Bacillati</taxon>
        <taxon>Actinomycetota</taxon>
        <taxon>Actinomycetes</taxon>
        <taxon>Pseudonocardiales</taxon>
        <taxon>Pseudonocardiaceae</taxon>
        <taxon>Amycolatopsis</taxon>
    </lineage>
</organism>
<keyword evidence="2" id="KW-1185">Reference proteome</keyword>
<accession>A0A229RC94</accession>
<dbReference type="Proteomes" id="UP000215223">
    <property type="component" value="Unassembled WGS sequence"/>
</dbReference>
<gene>
    <name evidence="1" type="ORF">CFP71_40600</name>
</gene>
<sequence length="346" mass="36997">MEIHPVGTAPIGAGGDPLSTMQWHLDHQHGVPLTGLPFEITDDQWLGAWLRARERRPGLTKNRLAEGLAHTEMPCYTINPDHRLSPADLALGRVEQTDAAFAVKDRLIGRQIPERLQVSIPNALDLAYFVSGSTEAAPDWMVDAQAMINGEIREIAKRWGDMVQLQLESPSILLAYYVTPRELWPRLTTQLAHQVAETIGVAPEVPWVLHLCYEGPELDPLVEPADLDAAVLFLNALAGALAERGTPMPRIHLPAAAGVAAPSTDPDFYAALGDLRRGIDVIAGVVAEGHPDETRTALALMTDALGAPVTAIGAACGLRQRTIAAGGANLALAASVARAWTATCTS</sequence>
<dbReference type="AlphaFoldDB" id="A0A229RC94"/>
<comment type="caution">
    <text evidence="1">The sequence shown here is derived from an EMBL/GenBank/DDBJ whole genome shotgun (WGS) entry which is preliminary data.</text>
</comment>
<evidence type="ECO:0000313" key="2">
    <source>
        <dbReference type="Proteomes" id="UP000215223"/>
    </source>
</evidence>
<dbReference type="EMBL" id="NMQT01000190">
    <property type="protein sequence ID" value="OXM44256.1"/>
    <property type="molecule type" value="Genomic_DNA"/>
</dbReference>